<evidence type="ECO:0000313" key="3">
    <source>
        <dbReference type="RefSeq" id="XP_006860323.1"/>
    </source>
</evidence>
<dbReference type="InterPro" id="IPR027930">
    <property type="entry name" value="DUF4609"/>
</dbReference>
<organism evidence="2 3">
    <name type="scientific">Chrysochloris asiatica</name>
    <name type="common">Cape golden mole</name>
    <dbReference type="NCBI Taxonomy" id="185453"/>
    <lineage>
        <taxon>Eukaryota</taxon>
        <taxon>Metazoa</taxon>
        <taxon>Chordata</taxon>
        <taxon>Craniata</taxon>
        <taxon>Vertebrata</taxon>
        <taxon>Euteleostomi</taxon>
        <taxon>Mammalia</taxon>
        <taxon>Eutheria</taxon>
        <taxon>Afrotheria</taxon>
        <taxon>Chrysochloridae</taxon>
        <taxon>Chrysochlorinae</taxon>
        <taxon>Chrysochloris</taxon>
    </lineage>
</organism>
<sequence>MRRSFVSHTGLVSVRKRGARTAPAPAGATGSPMGLSKSKHQLGKGEVQKKGSDSKSKEKVQERYTLESRQAGRESCDTHDPGYQEKLESEQLSEKKISIPQIVITRASNESLLSYGAAEIEEQKTIKEHASWGIFACHRNPSTVDAYKLQDMEQMDPEVSCHSSRSSAGGLATLQIAEGAPK</sequence>
<feature type="region of interest" description="Disordered" evidence="1">
    <location>
        <begin position="1"/>
        <end position="91"/>
    </location>
</feature>
<dbReference type="Pfam" id="PF15382">
    <property type="entry name" value="DUF4609"/>
    <property type="match status" value="1"/>
</dbReference>
<dbReference type="GeneID" id="102821650"/>
<dbReference type="GO" id="GO:0005634">
    <property type="term" value="C:nucleus"/>
    <property type="evidence" value="ECO:0007669"/>
    <property type="project" value="TreeGrafter"/>
</dbReference>
<accession>A0A9B0TD67</accession>
<gene>
    <name evidence="3" type="primary">SPATA33</name>
</gene>
<dbReference type="Proteomes" id="UP000504623">
    <property type="component" value="Unplaced"/>
</dbReference>
<dbReference type="CTD" id="124045"/>
<feature type="region of interest" description="Disordered" evidence="1">
    <location>
        <begin position="159"/>
        <end position="182"/>
    </location>
</feature>
<proteinExistence type="predicted"/>
<feature type="compositionally biased region" description="Basic and acidic residues" evidence="1">
    <location>
        <begin position="46"/>
        <end position="91"/>
    </location>
</feature>
<name>A0A9B0TD67_CHRAS</name>
<dbReference type="RefSeq" id="XP_006860323.1">
    <property type="nucleotide sequence ID" value="XM_006860261.1"/>
</dbReference>
<keyword evidence="2" id="KW-1185">Reference proteome</keyword>
<dbReference type="OrthoDB" id="9838277at2759"/>
<dbReference type="AlphaFoldDB" id="A0A9B0TD67"/>
<protein>
    <submittedName>
        <fullName evidence="3">Spermatogenesis-associated protein 33</fullName>
    </submittedName>
</protein>
<dbReference type="PANTHER" id="PTHR38649:SF1">
    <property type="entry name" value="SPERMATOGENESIS-ASSOCIATED PROTEIN 33"/>
    <property type="match status" value="1"/>
</dbReference>
<evidence type="ECO:0000313" key="2">
    <source>
        <dbReference type="Proteomes" id="UP000504623"/>
    </source>
</evidence>
<dbReference type="GO" id="GO:0005737">
    <property type="term" value="C:cytoplasm"/>
    <property type="evidence" value="ECO:0007669"/>
    <property type="project" value="TreeGrafter"/>
</dbReference>
<dbReference type="PANTHER" id="PTHR38649">
    <property type="entry name" value="SPERMATOGENESIS-ASSOCIATED PROTEIN 33"/>
    <property type="match status" value="1"/>
</dbReference>
<reference evidence="3" key="1">
    <citation type="submission" date="2025-08" db="UniProtKB">
        <authorList>
            <consortium name="RefSeq"/>
        </authorList>
    </citation>
    <scope>IDENTIFICATION</scope>
    <source>
        <tissue evidence="3">Spleen</tissue>
    </source>
</reference>
<evidence type="ECO:0000256" key="1">
    <source>
        <dbReference type="SAM" id="MobiDB-lite"/>
    </source>
</evidence>
<feature type="compositionally biased region" description="Low complexity" evidence="1">
    <location>
        <begin position="20"/>
        <end position="30"/>
    </location>
</feature>